<evidence type="ECO:0000313" key="3">
    <source>
        <dbReference type="Proteomes" id="UP000299102"/>
    </source>
</evidence>
<dbReference type="EMBL" id="BGZK01000003">
    <property type="protein sequence ID" value="GBO99556.1"/>
    <property type="molecule type" value="Genomic_DNA"/>
</dbReference>
<proteinExistence type="predicted"/>
<dbReference type="AlphaFoldDB" id="A0A4C1SDW8"/>
<protein>
    <submittedName>
        <fullName evidence="2">Uncharacterized protein</fullName>
    </submittedName>
</protein>
<evidence type="ECO:0000313" key="2">
    <source>
        <dbReference type="EMBL" id="GBO99556.1"/>
    </source>
</evidence>
<comment type="caution">
    <text evidence="2">The sequence shown here is derived from an EMBL/GenBank/DDBJ whole genome shotgun (WGS) entry which is preliminary data.</text>
</comment>
<accession>A0A4C1SDW8</accession>
<name>A0A4C1SDW8_EUMVA</name>
<keyword evidence="1" id="KW-0175">Coiled coil</keyword>
<dbReference type="OrthoDB" id="8121183at2759"/>
<evidence type="ECO:0000256" key="1">
    <source>
        <dbReference type="SAM" id="Coils"/>
    </source>
</evidence>
<dbReference type="Proteomes" id="UP000299102">
    <property type="component" value="Unassembled WGS sequence"/>
</dbReference>
<gene>
    <name evidence="2" type="ORF">EVAR_714_1</name>
</gene>
<feature type="coiled-coil region" evidence="1">
    <location>
        <begin position="67"/>
        <end position="100"/>
    </location>
</feature>
<organism evidence="2 3">
    <name type="scientific">Eumeta variegata</name>
    <name type="common">Bagworm moth</name>
    <name type="synonym">Eumeta japonica</name>
    <dbReference type="NCBI Taxonomy" id="151549"/>
    <lineage>
        <taxon>Eukaryota</taxon>
        <taxon>Metazoa</taxon>
        <taxon>Ecdysozoa</taxon>
        <taxon>Arthropoda</taxon>
        <taxon>Hexapoda</taxon>
        <taxon>Insecta</taxon>
        <taxon>Pterygota</taxon>
        <taxon>Neoptera</taxon>
        <taxon>Endopterygota</taxon>
        <taxon>Lepidoptera</taxon>
        <taxon>Glossata</taxon>
        <taxon>Ditrysia</taxon>
        <taxon>Tineoidea</taxon>
        <taxon>Psychidae</taxon>
        <taxon>Oiketicinae</taxon>
        <taxon>Eumeta</taxon>
    </lineage>
</organism>
<reference evidence="2 3" key="1">
    <citation type="journal article" date="2019" name="Commun. Biol.">
        <title>The bagworm genome reveals a unique fibroin gene that provides high tensile strength.</title>
        <authorList>
            <person name="Kono N."/>
            <person name="Nakamura H."/>
            <person name="Ohtoshi R."/>
            <person name="Tomita M."/>
            <person name="Numata K."/>
            <person name="Arakawa K."/>
        </authorList>
    </citation>
    <scope>NUCLEOTIDE SEQUENCE [LARGE SCALE GENOMIC DNA]</scope>
</reference>
<sequence>MTASSAISEEYFKDVKNHVFINIKNNPLVAFLKTHLNVLSGTMKLVAAMSKKPSKAIFDNSDTTVSNEDIETTSEAYETLKDAEEEQNEHQDSTASLECECPEVNIGSTISDDSNNNHTANSYTNGSPIIPIDLSLPKITNSLIDDLSSILKVDKIEGYNIEHSGLEISVADLCATHYENDDNEANLEESESNKENMMKVNKKSTLTLKTYSSTPNSSSTAREKLIKLLNPVSDNNSEYNSTFISENANTYNYLNLQDEWGGLLKNKKTSHYAKKDPDIENKHKRPKSKSKIGLLINEFLLKLIKGKLIATDIQPPAYFM</sequence>
<keyword evidence="3" id="KW-1185">Reference proteome</keyword>